<feature type="transmembrane region" description="Helical" evidence="1">
    <location>
        <begin position="20"/>
        <end position="42"/>
    </location>
</feature>
<dbReference type="NCBIfam" id="TIGR02532">
    <property type="entry name" value="IV_pilin_GFxxxE"/>
    <property type="match status" value="1"/>
</dbReference>
<protein>
    <submittedName>
        <fullName evidence="2">Prepilin-type N-terminal cleavage/methylation domain-containing protein</fullName>
    </submittedName>
</protein>
<evidence type="ECO:0000256" key="1">
    <source>
        <dbReference type="SAM" id="Phobius"/>
    </source>
</evidence>
<dbReference type="Proteomes" id="UP000245697">
    <property type="component" value="Unassembled WGS sequence"/>
</dbReference>
<name>A0A316FS48_9ACTN</name>
<reference evidence="2 3" key="1">
    <citation type="submission" date="2018-05" db="EMBL/GenBank/DDBJ databases">
        <title>Genomic Encyclopedia of Archaeal and Bacterial Type Strains, Phase II (KMG-II): from individual species to whole genera.</title>
        <authorList>
            <person name="Goeker M."/>
        </authorList>
    </citation>
    <scope>NUCLEOTIDE SEQUENCE [LARGE SCALE GENOMIC DNA]</scope>
    <source>
        <strain evidence="2 3">DSM 45184</strain>
    </source>
</reference>
<dbReference type="OrthoDB" id="5119659at2"/>
<gene>
    <name evidence="2" type="ORF">BC793_102564</name>
</gene>
<dbReference type="EMBL" id="QGGR01000002">
    <property type="protein sequence ID" value="PWK51534.1"/>
    <property type="molecule type" value="Genomic_DNA"/>
</dbReference>
<proteinExistence type="predicted"/>
<keyword evidence="1" id="KW-0812">Transmembrane</keyword>
<dbReference type="InterPro" id="IPR012902">
    <property type="entry name" value="N_methyl_site"/>
</dbReference>
<dbReference type="AlphaFoldDB" id="A0A316FS48"/>
<organism evidence="2 3">
    <name type="scientific">Actinoplanes xinjiangensis</name>
    <dbReference type="NCBI Taxonomy" id="512350"/>
    <lineage>
        <taxon>Bacteria</taxon>
        <taxon>Bacillati</taxon>
        <taxon>Actinomycetota</taxon>
        <taxon>Actinomycetes</taxon>
        <taxon>Micromonosporales</taxon>
        <taxon>Micromonosporaceae</taxon>
        <taxon>Actinoplanes</taxon>
    </lineage>
</organism>
<comment type="caution">
    <text evidence="2">The sequence shown here is derived from an EMBL/GenBank/DDBJ whole genome shotgun (WGS) entry which is preliminary data.</text>
</comment>
<keyword evidence="1" id="KW-1133">Transmembrane helix</keyword>
<keyword evidence="1" id="KW-0472">Membrane</keyword>
<sequence length="221" mass="24142">MRQWTRRPIGDEGYSLTEIVAAMAVMSVVMAVVTTSLVRMFADVKRTEQISVAADQLDISLGRLDRELRYATHVSAPAIGLDGTRWYVEFAIPGKQLDNGTDGPPRCRQLQFDFKNNMLRLAMWDLPTLTAGTPTTLASDVFLDNGARPFTVYQPGPTSAALPNGVVSAPNNKYSMVQLRFKATSGTVDQSVDMSFTSQNITSDTIASATTEKRCSQAARP</sequence>
<dbReference type="RefSeq" id="WP_109590094.1">
    <property type="nucleotide sequence ID" value="NZ_BONA01000001.1"/>
</dbReference>
<evidence type="ECO:0000313" key="3">
    <source>
        <dbReference type="Proteomes" id="UP000245697"/>
    </source>
</evidence>
<keyword evidence="3" id="KW-1185">Reference proteome</keyword>
<accession>A0A316FS48</accession>
<evidence type="ECO:0000313" key="2">
    <source>
        <dbReference type="EMBL" id="PWK51534.1"/>
    </source>
</evidence>